<evidence type="ECO:0000313" key="10">
    <source>
        <dbReference type="Proteomes" id="UP001152755"/>
    </source>
</evidence>
<evidence type="ECO:0000256" key="8">
    <source>
        <dbReference type="SAM" id="Phobius"/>
    </source>
</evidence>
<organism evidence="9 10">
    <name type="scientific">Speluncibacter jeojiensis</name>
    <dbReference type="NCBI Taxonomy" id="2710754"/>
    <lineage>
        <taxon>Bacteria</taxon>
        <taxon>Bacillati</taxon>
        <taxon>Actinomycetota</taxon>
        <taxon>Actinomycetes</taxon>
        <taxon>Mycobacteriales</taxon>
        <taxon>Speluncibacteraceae</taxon>
        <taxon>Speluncibacter</taxon>
    </lineage>
</organism>
<feature type="region of interest" description="Disordered" evidence="7">
    <location>
        <begin position="1"/>
        <end position="53"/>
    </location>
</feature>
<gene>
    <name evidence="9" type="ORF">NVS88_05785</name>
</gene>
<keyword evidence="4 8" id="KW-0812">Transmembrane</keyword>
<dbReference type="InterPro" id="IPR032808">
    <property type="entry name" value="DoxX"/>
</dbReference>
<dbReference type="AlphaFoldDB" id="A0A9X4M0I7"/>
<reference evidence="9" key="1">
    <citation type="submission" date="2022-08" db="EMBL/GenBank/DDBJ databases">
        <title>Genome analysis of Corynebacteriales strain.</title>
        <authorList>
            <person name="Lee S.D."/>
        </authorList>
    </citation>
    <scope>NUCLEOTIDE SEQUENCE</scope>
    <source>
        <strain evidence="9">D3-21</strain>
    </source>
</reference>
<evidence type="ECO:0000256" key="3">
    <source>
        <dbReference type="ARBA" id="ARBA00022475"/>
    </source>
</evidence>
<evidence type="ECO:0000256" key="5">
    <source>
        <dbReference type="ARBA" id="ARBA00022989"/>
    </source>
</evidence>
<comment type="similarity">
    <text evidence="2">Belongs to the DoxX family.</text>
</comment>
<comment type="subcellular location">
    <subcellularLocation>
        <location evidence="1">Cell membrane</location>
        <topology evidence="1">Multi-pass membrane protein</topology>
    </subcellularLocation>
</comment>
<proteinExistence type="inferred from homology"/>
<dbReference type="RefSeq" id="WP_332519412.1">
    <property type="nucleotide sequence ID" value="NZ_JANRHA010000002.1"/>
</dbReference>
<keyword evidence="3" id="KW-1003">Cell membrane</keyword>
<keyword evidence="10" id="KW-1185">Reference proteome</keyword>
<name>A0A9X4M0I7_9ACTN</name>
<evidence type="ECO:0000256" key="1">
    <source>
        <dbReference type="ARBA" id="ARBA00004651"/>
    </source>
</evidence>
<comment type="caution">
    <text evidence="9">The sequence shown here is derived from an EMBL/GenBank/DDBJ whole genome shotgun (WGS) entry which is preliminary data.</text>
</comment>
<evidence type="ECO:0000256" key="2">
    <source>
        <dbReference type="ARBA" id="ARBA00006679"/>
    </source>
</evidence>
<feature type="transmembrane region" description="Helical" evidence="8">
    <location>
        <begin position="174"/>
        <end position="201"/>
    </location>
</feature>
<feature type="transmembrane region" description="Helical" evidence="8">
    <location>
        <begin position="254"/>
        <end position="274"/>
    </location>
</feature>
<dbReference type="Proteomes" id="UP001152755">
    <property type="component" value="Unassembled WGS sequence"/>
</dbReference>
<protein>
    <submittedName>
        <fullName evidence="9">DoxX family protein</fullName>
    </submittedName>
</protein>
<keyword evidence="5 8" id="KW-1133">Transmembrane helix</keyword>
<dbReference type="PANTHER" id="PTHR33452:SF1">
    <property type="entry name" value="INNER MEMBRANE PROTEIN YPHA-RELATED"/>
    <property type="match status" value="1"/>
</dbReference>
<dbReference type="GO" id="GO:0005886">
    <property type="term" value="C:plasma membrane"/>
    <property type="evidence" value="ECO:0007669"/>
    <property type="project" value="UniProtKB-SubCell"/>
</dbReference>
<accession>A0A9X4M0I7</accession>
<dbReference type="InterPro" id="IPR051907">
    <property type="entry name" value="DoxX-like_oxidoreductase"/>
</dbReference>
<keyword evidence="6 8" id="KW-0472">Membrane</keyword>
<evidence type="ECO:0000256" key="7">
    <source>
        <dbReference type="SAM" id="MobiDB-lite"/>
    </source>
</evidence>
<dbReference type="PANTHER" id="PTHR33452">
    <property type="entry name" value="OXIDOREDUCTASE CATD-RELATED"/>
    <property type="match status" value="1"/>
</dbReference>
<evidence type="ECO:0000313" key="9">
    <source>
        <dbReference type="EMBL" id="MDG3014067.1"/>
    </source>
</evidence>
<dbReference type="Pfam" id="PF07681">
    <property type="entry name" value="DoxX"/>
    <property type="match status" value="1"/>
</dbReference>
<evidence type="ECO:0000256" key="4">
    <source>
        <dbReference type="ARBA" id="ARBA00022692"/>
    </source>
</evidence>
<dbReference type="EMBL" id="JANRHA010000002">
    <property type="protein sequence ID" value="MDG3014067.1"/>
    <property type="molecule type" value="Genomic_DNA"/>
</dbReference>
<sequence>MNDDARDQPEQPANPEKSSDPGVESGSSPFDEPTEQIPVEHLQAQSGSGTLAFDRTQVLSTEADLPESEKATVRLPMYDAPSYEDLTTARREPESVVAEMDSHLEEPPQPKRGTIDLGLLLLRIAIGGVLIAHGLQKLFGWWNGPGIDGFRQVLVDAGYQHAHALAIAGPVTELVAGVLLVLGLLTPVGAAAAVGVMVNAWCFTQAAEPGFQFFVPKGVEYPTVVALGAAAIALTGPGRIALDYGRKWATRPFLGSLALLVLGVAGGVAMWVVFNDANPFR</sequence>
<evidence type="ECO:0000256" key="6">
    <source>
        <dbReference type="ARBA" id="ARBA00023136"/>
    </source>
</evidence>